<name>A0A0V1MML3_9BILA</name>
<dbReference type="Proteomes" id="UP000054843">
    <property type="component" value="Unassembled WGS sequence"/>
</dbReference>
<comment type="caution">
    <text evidence="1">The sequence shown here is derived from an EMBL/GenBank/DDBJ whole genome shotgun (WGS) entry which is preliminary data.</text>
</comment>
<evidence type="ECO:0000313" key="2">
    <source>
        <dbReference type="Proteomes" id="UP000054843"/>
    </source>
</evidence>
<reference evidence="1 2" key="1">
    <citation type="submission" date="2015-01" db="EMBL/GenBank/DDBJ databases">
        <title>Evolution of Trichinella species and genotypes.</title>
        <authorList>
            <person name="Korhonen P.K."/>
            <person name="Edoardo P."/>
            <person name="Giuseppe L.R."/>
            <person name="Gasser R.B."/>
        </authorList>
    </citation>
    <scope>NUCLEOTIDE SEQUENCE [LARGE SCALE GENOMIC DNA]</scope>
    <source>
        <strain evidence="1">ISS1980</strain>
    </source>
</reference>
<organism evidence="1 2">
    <name type="scientific">Trichinella papuae</name>
    <dbReference type="NCBI Taxonomy" id="268474"/>
    <lineage>
        <taxon>Eukaryota</taxon>
        <taxon>Metazoa</taxon>
        <taxon>Ecdysozoa</taxon>
        <taxon>Nematoda</taxon>
        <taxon>Enoplea</taxon>
        <taxon>Dorylaimia</taxon>
        <taxon>Trichinellida</taxon>
        <taxon>Trichinellidae</taxon>
        <taxon>Trichinella</taxon>
    </lineage>
</organism>
<sequence length="68" mass="7982">MSKLSSKYLTRTTSKNWVAEKRTPIPSVSDRAFVKICPDNELPVAFSPKYDAQRFMYEKFAKRYQSKD</sequence>
<dbReference type="AlphaFoldDB" id="A0A0V1MML3"/>
<accession>A0A0V1MML3</accession>
<gene>
    <name evidence="1" type="ORF">T10_3460</name>
</gene>
<evidence type="ECO:0000313" key="1">
    <source>
        <dbReference type="EMBL" id="KRZ73078.1"/>
    </source>
</evidence>
<dbReference type="EMBL" id="JYDO01000068">
    <property type="protein sequence ID" value="KRZ73078.1"/>
    <property type="molecule type" value="Genomic_DNA"/>
</dbReference>
<protein>
    <submittedName>
        <fullName evidence="1">Uncharacterized protein</fullName>
    </submittedName>
</protein>
<proteinExistence type="predicted"/>
<keyword evidence="2" id="KW-1185">Reference proteome</keyword>